<keyword evidence="4" id="KW-1185">Reference proteome</keyword>
<accession>X6P7T3</accession>
<dbReference type="Proteomes" id="UP000023152">
    <property type="component" value="Unassembled WGS sequence"/>
</dbReference>
<protein>
    <submittedName>
        <fullName evidence="3">Uncharacterized protein</fullName>
    </submittedName>
</protein>
<dbReference type="AlphaFoldDB" id="X6P7T3"/>
<feature type="compositionally biased region" description="Polar residues" evidence="2">
    <location>
        <begin position="11"/>
        <end position="30"/>
    </location>
</feature>
<feature type="compositionally biased region" description="Polar residues" evidence="2">
    <location>
        <begin position="292"/>
        <end position="302"/>
    </location>
</feature>
<feature type="region of interest" description="Disordered" evidence="2">
    <location>
        <begin position="364"/>
        <end position="389"/>
    </location>
</feature>
<proteinExistence type="predicted"/>
<gene>
    <name evidence="3" type="ORF">RFI_02505</name>
</gene>
<reference evidence="3 4" key="1">
    <citation type="journal article" date="2013" name="Curr. Biol.">
        <title>The Genome of the Foraminiferan Reticulomyxa filosa.</title>
        <authorList>
            <person name="Glockner G."/>
            <person name="Hulsmann N."/>
            <person name="Schleicher M."/>
            <person name="Noegel A.A."/>
            <person name="Eichinger L."/>
            <person name="Gallinger C."/>
            <person name="Pawlowski J."/>
            <person name="Sierra R."/>
            <person name="Euteneuer U."/>
            <person name="Pillet L."/>
            <person name="Moustafa A."/>
            <person name="Platzer M."/>
            <person name="Groth M."/>
            <person name="Szafranski K."/>
            <person name="Schliwa M."/>
        </authorList>
    </citation>
    <scope>NUCLEOTIDE SEQUENCE [LARGE SCALE GENOMIC DNA]</scope>
</reference>
<sequence length="469" mass="54215">EEKLAMALAQKNKNSSSQEQDEQTGIQTIITVGMETEPYNMTKIEDNKKEAPQKKEESNKKEISQKTKEESNKNKTLQKNKDKSKPIQKTQTIIETTITEGTYDQVLKDEKIGIILKDIGLSDVYPDKVEARAYLCIIKKENTNFMEVVFDIPEIKGRTMLEFVSLVTKDRRSYVGCVLPYTTFFTKANIFEIRLVIDNFKIAVDKLKERLSQDNNDKNNKNNKSNDGWDYDVITDEEITIKFTPQINSKQNKGIFYKLSPRFVRATGNHRLEGTKTLEIMHQMYPRGYKLNTGSRNHSSPDPKTPGPVLDNTAYENHAIIDYDSERHHIVYPMHNQVGEVVEDIVLCKNILKKIILKDLGEWKNEEKEEEEEEEDDKSETKETLTDEKKKKLEEARDTLFHTIKQWSKDVGETVNDKFLKGPTDMPFNINYIEKTLIPKLEKFGNSGEWNTMNVHGGSGNKILKTYRP</sequence>
<feature type="coiled-coil region" evidence="1">
    <location>
        <begin position="197"/>
        <end position="224"/>
    </location>
</feature>
<keyword evidence="1" id="KW-0175">Coiled coil</keyword>
<feature type="compositionally biased region" description="Acidic residues" evidence="2">
    <location>
        <begin position="368"/>
        <end position="378"/>
    </location>
</feature>
<dbReference type="EMBL" id="ASPP01002441">
    <property type="protein sequence ID" value="ETO34585.1"/>
    <property type="molecule type" value="Genomic_DNA"/>
</dbReference>
<organism evidence="3 4">
    <name type="scientific">Reticulomyxa filosa</name>
    <dbReference type="NCBI Taxonomy" id="46433"/>
    <lineage>
        <taxon>Eukaryota</taxon>
        <taxon>Sar</taxon>
        <taxon>Rhizaria</taxon>
        <taxon>Retaria</taxon>
        <taxon>Foraminifera</taxon>
        <taxon>Monothalamids</taxon>
        <taxon>Reticulomyxidae</taxon>
        <taxon>Reticulomyxa</taxon>
    </lineage>
</organism>
<name>X6P7T3_RETFI</name>
<feature type="compositionally biased region" description="Basic and acidic residues" evidence="2">
    <location>
        <begin position="379"/>
        <end position="389"/>
    </location>
</feature>
<evidence type="ECO:0000256" key="1">
    <source>
        <dbReference type="SAM" id="Coils"/>
    </source>
</evidence>
<feature type="region of interest" description="Disordered" evidence="2">
    <location>
        <begin position="1"/>
        <end position="89"/>
    </location>
</feature>
<feature type="region of interest" description="Disordered" evidence="2">
    <location>
        <begin position="290"/>
        <end position="311"/>
    </location>
</feature>
<feature type="compositionally biased region" description="Basic and acidic residues" evidence="2">
    <location>
        <begin position="43"/>
        <end position="85"/>
    </location>
</feature>
<evidence type="ECO:0000313" key="3">
    <source>
        <dbReference type="EMBL" id="ETO34585.1"/>
    </source>
</evidence>
<evidence type="ECO:0000256" key="2">
    <source>
        <dbReference type="SAM" id="MobiDB-lite"/>
    </source>
</evidence>
<feature type="non-terminal residue" evidence="3">
    <location>
        <position position="1"/>
    </location>
</feature>
<evidence type="ECO:0000313" key="4">
    <source>
        <dbReference type="Proteomes" id="UP000023152"/>
    </source>
</evidence>
<comment type="caution">
    <text evidence="3">The sequence shown here is derived from an EMBL/GenBank/DDBJ whole genome shotgun (WGS) entry which is preliminary data.</text>
</comment>